<organism evidence="2 3">
    <name type="scientific">Plakobranchus ocellatus</name>
    <dbReference type="NCBI Taxonomy" id="259542"/>
    <lineage>
        <taxon>Eukaryota</taxon>
        <taxon>Metazoa</taxon>
        <taxon>Spiralia</taxon>
        <taxon>Lophotrochozoa</taxon>
        <taxon>Mollusca</taxon>
        <taxon>Gastropoda</taxon>
        <taxon>Heterobranchia</taxon>
        <taxon>Euthyneura</taxon>
        <taxon>Panpulmonata</taxon>
        <taxon>Sacoglossa</taxon>
        <taxon>Placobranchoidea</taxon>
        <taxon>Plakobranchidae</taxon>
        <taxon>Plakobranchus</taxon>
    </lineage>
</organism>
<name>A0AAV4ABT7_9GAST</name>
<reference evidence="2 3" key="1">
    <citation type="journal article" date="2021" name="Elife">
        <title>Chloroplast acquisition without the gene transfer in kleptoplastic sea slugs, Plakobranchus ocellatus.</title>
        <authorList>
            <person name="Maeda T."/>
            <person name="Takahashi S."/>
            <person name="Yoshida T."/>
            <person name="Shimamura S."/>
            <person name="Takaki Y."/>
            <person name="Nagai Y."/>
            <person name="Toyoda A."/>
            <person name="Suzuki Y."/>
            <person name="Arimoto A."/>
            <person name="Ishii H."/>
            <person name="Satoh N."/>
            <person name="Nishiyama T."/>
            <person name="Hasebe M."/>
            <person name="Maruyama T."/>
            <person name="Minagawa J."/>
            <person name="Obokata J."/>
            <person name="Shigenobu S."/>
        </authorList>
    </citation>
    <scope>NUCLEOTIDE SEQUENCE [LARGE SCALE GENOMIC DNA]</scope>
</reference>
<comment type="caution">
    <text evidence="2">The sequence shown here is derived from an EMBL/GenBank/DDBJ whole genome shotgun (WGS) entry which is preliminary data.</text>
</comment>
<evidence type="ECO:0000256" key="1">
    <source>
        <dbReference type="SAM" id="MobiDB-lite"/>
    </source>
</evidence>
<protein>
    <submittedName>
        <fullName evidence="2">AAK AK-HSDH: amino acid kinase superfamily aak domain-containing protein</fullName>
    </submittedName>
</protein>
<evidence type="ECO:0000313" key="3">
    <source>
        <dbReference type="Proteomes" id="UP000735302"/>
    </source>
</evidence>
<dbReference type="Proteomes" id="UP000735302">
    <property type="component" value="Unassembled WGS sequence"/>
</dbReference>
<keyword evidence="2" id="KW-0418">Kinase</keyword>
<dbReference type="EMBL" id="BLXT01003735">
    <property type="protein sequence ID" value="GFO04111.1"/>
    <property type="molecule type" value="Genomic_DNA"/>
</dbReference>
<accession>A0AAV4ABT7</accession>
<proteinExistence type="predicted"/>
<keyword evidence="2" id="KW-0808">Transferase</keyword>
<sequence>MLPFMARDLFKAISALLARIQKSVESVCKTVLVLSHGQAQVERGFSQNRELSVTNLSEKALIAKRAIVDHVTSVGGLENVVISKGLKMAASSARQAYHLYLEEEEEKKKRKDQKRQREEDMEEVERLAAKKKRKVEKEIRRLEDNADRMLDEAEIHASQLSGTGKCLEKIC</sequence>
<dbReference type="AlphaFoldDB" id="A0AAV4ABT7"/>
<gene>
    <name evidence="2" type="ORF">PoB_003061600</name>
</gene>
<dbReference type="GO" id="GO:0016301">
    <property type="term" value="F:kinase activity"/>
    <property type="evidence" value="ECO:0007669"/>
    <property type="project" value="UniProtKB-KW"/>
</dbReference>
<keyword evidence="3" id="KW-1185">Reference proteome</keyword>
<evidence type="ECO:0000313" key="2">
    <source>
        <dbReference type="EMBL" id="GFO04111.1"/>
    </source>
</evidence>
<feature type="region of interest" description="Disordered" evidence="1">
    <location>
        <begin position="105"/>
        <end position="129"/>
    </location>
</feature>